<gene>
    <name evidence="1" type="ORF">J2S45_002047</name>
</gene>
<protein>
    <submittedName>
        <fullName evidence="1">Uncharacterized protein</fullName>
    </submittedName>
</protein>
<reference evidence="1 2" key="1">
    <citation type="submission" date="2023-07" db="EMBL/GenBank/DDBJ databases">
        <title>Sequencing the genomes of 1000 actinobacteria strains.</title>
        <authorList>
            <person name="Klenk H.-P."/>
        </authorList>
    </citation>
    <scope>NUCLEOTIDE SEQUENCE [LARGE SCALE GENOMIC DNA]</scope>
    <source>
        <strain evidence="1 2">DSM 19515</strain>
    </source>
</reference>
<evidence type="ECO:0000313" key="2">
    <source>
        <dbReference type="Proteomes" id="UP001230145"/>
    </source>
</evidence>
<dbReference type="RefSeq" id="WP_307635344.1">
    <property type="nucleotide sequence ID" value="NZ_JAUSQL010000001.1"/>
</dbReference>
<name>A0ABT9PKX0_9ACTO</name>
<accession>A0ABT9PKX0</accession>
<evidence type="ECO:0000313" key="1">
    <source>
        <dbReference type="EMBL" id="MDP9833368.1"/>
    </source>
</evidence>
<keyword evidence="2" id="KW-1185">Reference proteome</keyword>
<proteinExistence type="predicted"/>
<dbReference type="InterPro" id="IPR046308">
    <property type="entry name" value="DUF6423"/>
</dbReference>
<dbReference type="EMBL" id="JAUSQL010000001">
    <property type="protein sequence ID" value="MDP9833368.1"/>
    <property type="molecule type" value="Genomic_DNA"/>
</dbReference>
<dbReference type="Proteomes" id="UP001230145">
    <property type="component" value="Unassembled WGS sequence"/>
</dbReference>
<comment type="caution">
    <text evidence="1">The sequence shown here is derived from an EMBL/GenBank/DDBJ whole genome shotgun (WGS) entry which is preliminary data.</text>
</comment>
<organism evidence="1 2">
    <name type="scientific">Trueperella abortisuis</name>
    <dbReference type="NCBI Taxonomy" id="445930"/>
    <lineage>
        <taxon>Bacteria</taxon>
        <taxon>Bacillati</taxon>
        <taxon>Actinomycetota</taxon>
        <taxon>Actinomycetes</taxon>
        <taxon>Actinomycetales</taxon>
        <taxon>Actinomycetaceae</taxon>
        <taxon>Trueperella</taxon>
    </lineage>
</organism>
<sequence length="181" mass="20537">MTTDSVFNALSGLPERVRATEVQMAAVAYLETRTIFVSGVLETSDRAVMVTYDLPTVGEWNFVKTETNLSDQVWSSWIMSVDEGGRFIDDPERPNRSMQFAKSAISSDGKRLGFYDGEVRPGESILKQFTIDSPSRRFYMSHGKRGRPTFLPSEVELLDEIENGYELDPAYELFVPVEIRF</sequence>
<dbReference type="Pfam" id="PF19987">
    <property type="entry name" value="DUF6423"/>
    <property type="match status" value="1"/>
</dbReference>